<feature type="domain" description="HTH araC/xylS-type" evidence="4">
    <location>
        <begin position="123"/>
        <end position="211"/>
    </location>
</feature>
<dbReference type="EMBL" id="JRPL02000019">
    <property type="protein sequence ID" value="TLD82539.1"/>
    <property type="molecule type" value="Genomic_DNA"/>
</dbReference>
<dbReference type="InterPro" id="IPR009057">
    <property type="entry name" value="Homeodomain-like_sf"/>
</dbReference>
<dbReference type="Pfam" id="PF12833">
    <property type="entry name" value="HTH_18"/>
    <property type="match status" value="1"/>
</dbReference>
<dbReference type="OrthoDB" id="5337216at2"/>
<evidence type="ECO:0000256" key="1">
    <source>
        <dbReference type="ARBA" id="ARBA00023015"/>
    </source>
</evidence>
<dbReference type="GO" id="GO:0043565">
    <property type="term" value="F:sequence-specific DNA binding"/>
    <property type="evidence" value="ECO:0007669"/>
    <property type="project" value="InterPro"/>
</dbReference>
<dbReference type="PROSITE" id="PS01124">
    <property type="entry name" value="HTH_ARAC_FAMILY_2"/>
    <property type="match status" value="1"/>
</dbReference>
<evidence type="ECO:0000313" key="5">
    <source>
        <dbReference type="EMBL" id="TLD82539.1"/>
    </source>
</evidence>
<keyword evidence="1" id="KW-0805">Transcription regulation</keyword>
<keyword evidence="2" id="KW-0238">DNA-binding</keyword>
<accession>A0A4U8S9A2</accession>
<dbReference type="PANTHER" id="PTHR43280">
    <property type="entry name" value="ARAC-FAMILY TRANSCRIPTIONAL REGULATOR"/>
    <property type="match status" value="1"/>
</dbReference>
<dbReference type="InterPro" id="IPR020449">
    <property type="entry name" value="Tscrpt_reg_AraC-type_HTH"/>
</dbReference>
<name>A0A4U8S9A2_9HELI</name>
<dbReference type="RefSeq" id="WP_052096479.1">
    <property type="nucleotide sequence ID" value="NZ_FZNG01000032.1"/>
</dbReference>
<organism evidence="5 6">
    <name type="scientific">Helicobacter trogontum</name>
    <dbReference type="NCBI Taxonomy" id="50960"/>
    <lineage>
        <taxon>Bacteria</taxon>
        <taxon>Pseudomonadati</taxon>
        <taxon>Campylobacterota</taxon>
        <taxon>Epsilonproteobacteria</taxon>
        <taxon>Campylobacterales</taxon>
        <taxon>Helicobacteraceae</taxon>
        <taxon>Helicobacter</taxon>
    </lineage>
</organism>
<dbReference type="GO" id="GO:0003700">
    <property type="term" value="F:DNA-binding transcription factor activity"/>
    <property type="evidence" value="ECO:0007669"/>
    <property type="project" value="InterPro"/>
</dbReference>
<protein>
    <submittedName>
        <fullName evidence="5">AraC family transcriptional regulator</fullName>
    </submittedName>
</protein>
<dbReference type="SUPFAM" id="SSF46689">
    <property type="entry name" value="Homeodomain-like"/>
    <property type="match status" value="2"/>
</dbReference>
<dbReference type="SMART" id="SM00342">
    <property type="entry name" value="HTH_ARAC"/>
    <property type="match status" value="1"/>
</dbReference>
<evidence type="ECO:0000313" key="6">
    <source>
        <dbReference type="Proteomes" id="UP000029878"/>
    </source>
</evidence>
<evidence type="ECO:0000256" key="3">
    <source>
        <dbReference type="ARBA" id="ARBA00023163"/>
    </source>
</evidence>
<proteinExistence type="predicted"/>
<sequence>MIEFIAKYKNKLKQLPTNQKNIVQDSVFKDSHEIFRLWATPTLSSIVSSFDLYIHSFIKSHGERSNILHNKSYDFALLPLITHKFEELFLYLSMEYSEIFNAFLQSILRECNLNLDIALSLCQRDFINVNEMAELANTDQASFSRKFKQAFGLSPKSWLDEKRFEKAIALLQDSNKNIQEICAECGFSSTSWFIERFKKRFNQTPKQYQKSKFFANITL</sequence>
<dbReference type="AlphaFoldDB" id="A0A4U8S9A2"/>
<dbReference type="Proteomes" id="UP000029878">
    <property type="component" value="Unassembled WGS sequence"/>
</dbReference>
<dbReference type="InterPro" id="IPR018060">
    <property type="entry name" value="HTH_AraC"/>
</dbReference>
<comment type="caution">
    <text evidence="5">The sequence shown here is derived from an EMBL/GenBank/DDBJ whole genome shotgun (WGS) entry which is preliminary data.</text>
</comment>
<gene>
    <name evidence="5" type="ORF">LS81_007700</name>
</gene>
<keyword evidence="3" id="KW-0804">Transcription</keyword>
<dbReference type="Gene3D" id="1.10.10.60">
    <property type="entry name" value="Homeodomain-like"/>
    <property type="match status" value="2"/>
</dbReference>
<evidence type="ECO:0000259" key="4">
    <source>
        <dbReference type="PROSITE" id="PS01124"/>
    </source>
</evidence>
<reference evidence="5 6" key="1">
    <citation type="journal article" date="2014" name="Genome Announc.">
        <title>Draft genome sequences of eight enterohepatic helicobacter species isolated from both laboratory and wild rodents.</title>
        <authorList>
            <person name="Sheh A."/>
            <person name="Shen Z."/>
            <person name="Fox J.G."/>
        </authorList>
    </citation>
    <scope>NUCLEOTIDE SEQUENCE [LARGE SCALE GENOMIC DNA]</scope>
    <source>
        <strain evidence="5 6">ATCC 700114</strain>
    </source>
</reference>
<dbReference type="PRINTS" id="PR00032">
    <property type="entry name" value="HTHARAC"/>
</dbReference>
<dbReference type="PANTHER" id="PTHR43280:SF34">
    <property type="entry name" value="ARAC-FAMILY TRANSCRIPTIONAL REGULATOR"/>
    <property type="match status" value="1"/>
</dbReference>
<evidence type="ECO:0000256" key="2">
    <source>
        <dbReference type="ARBA" id="ARBA00023125"/>
    </source>
</evidence>